<dbReference type="EMBL" id="SGXA01000001">
    <property type="protein sequence ID" value="RZS74534.1"/>
    <property type="molecule type" value="Genomic_DNA"/>
</dbReference>
<accession>A0A4Q7N1R8</accession>
<evidence type="ECO:0000313" key="2">
    <source>
        <dbReference type="Proteomes" id="UP000293874"/>
    </source>
</evidence>
<evidence type="ECO:0000313" key="1">
    <source>
        <dbReference type="EMBL" id="RZS74534.1"/>
    </source>
</evidence>
<protein>
    <submittedName>
        <fullName evidence="1">Uncharacterized protein</fullName>
    </submittedName>
</protein>
<dbReference type="AlphaFoldDB" id="A0A4Q7N1R8"/>
<organism evidence="1 2">
    <name type="scientific">Pseudobacter ginsenosidimutans</name>
    <dbReference type="NCBI Taxonomy" id="661488"/>
    <lineage>
        <taxon>Bacteria</taxon>
        <taxon>Pseudomonadati</taxon>
        <taxon>Bacteroidota</taxon>
        <taxon>Chitinophagia</taxon>
        <taxon>Chitinophagales</taxon>
        <taxon>Chitinophagaceae</taxon>
        <taxon>Pseudobacter</taxon>
    </lineage>
</organism>
<proteinExistence type="predicted"/>
<name>A0A4Q7N1R8_9BACT</name>
<gene>
    <name evidence="1" type="ORF">EV199_0382</name>
</gene>
<reference evidence="1 2" key="1">
    <citation type="submission" date="2019-02" db="EMBL/GenBank/DDBJ databases">
        <title>Genomic Encyclopedia of Type Strains, Phase IV (KMG-IV): sequencing the most valuable type-strain genomes for metagenomic binning, comparative biology and taxonomic classification.</title>
        <authorList>
            <person name="Goeker M."/>
        </authorList>
    </citation>
    <scope>NUCLEOTIDE SEQUENCE [LARGE SCALE GENOMIC DNA]</scope>
    <source>
        <strain evidence="1 2">DSM 18116</strain>
    </source>
</reference>
<comment type="caution">
    <text evidence="1">The sequence shown here is derived from an EMBL/GenBank/DDBJ whole genome shotgun (WGS) entry which is preliminary data.</text>
</comment>
<keyword evidence="2" id="KW-1185">Reference proteome</keyword>
<sequence>MQNILIQMNTRGVLATLHFFPDNDTNLVMRNGFCGLSFATS</sequence>
<dbReference type="Proteomes" id="UP000293874">
    <property type="component" value="Unassembled WGS sequence"/>
</dbReference>